<feature type="compositionally biased region" description="Low complexity" evidence="1">
    <location>
        <begin position="300"/>
        <end position="314"/>
    </location>
</feature>
<feature type="compositionally biased region" description="Low complexity" evidence="1">
    <location>
        <begin position="385"/>
        <end position="412"/>
    </location>
</feature>
<accession>A0AAD7GTC2</accession>
<dbReference type="AlphaFoldDB" id="A0AAD7GTC2"/>
<reference evidence="2" key="1">
    <citation type="submission" date="2023-03" db="EMBL/GenBank/DDBJ databases">
        <title>Massive genome expansion in bonnet fungi (Mycena s.s.) driven by repeated elements and novel gene families across ecological guilds.</title>
        <authorList>
            <consortium name="Lawrence Berkeley National Laboratory"/>
            <person name="Harder C.B."/>
            <person name="Miyauchi S."/>
            <person name="Viragh M."/>
            <person name="Kuo A."/>
            <person name="Thoen E."/>
            <person name="Andreopoulos B."/>
            <person name="Lu D."/>
            <person name="Skrede I."/>
            <person name="Drula E."/>
            <person name="Henrissat B."/>
            <person name="Morin E."/>
            <person name="Kohler A."/>
            <person name="Barry K."/>
            <person name="LaButti K."/>
            <person name="Morin E."/>
            <person name="Salamov A."/>
            <person name="Lipzen A."/>
            <person name="Mereny Z."/>
            <person name="Hegedus B."/>
            <person name="Baldrian P."/>
            <person name="Stursova M."/>
            <person name="Weitz H."/>
            <person name="Taylor A."/>
            <person name="Grigoriev I.V."/>
            <person name="Nagy L.G."/>
            <person name="Martin F."/>
            <person name="Kauserud H."/>
        </authorList>
    </citation>
    <scope>NUCLEOTIDE SEQUENCE</scope>
    <source>
        <strain evidence="2">CBHHK067</strain>
    </source>
</reference>
<gene>
    <name evidence="2" type="ORF">B0H17DRAFT_1193366</name>
</gene>
<dbReference type="Proteomes" id="UP001221757">
    <property type="component" value="Unassembled WGS sequence"/>
</dbReference>
<evidence type="ECO:0000313" key="3">
    <source>
        <dbReference type="Proteomes" id="UP001221757"/>
    </source>
</evidence>
<feature type="compositionally biased region" description="Basic and acidic residues" evidence="1">
    <location>
        <begin position="343"/>
        <end position="352"/>
    </location>
</feature>
<comment type="caution">
    <text evidence="2">The sequence shown here is derived from an EMBL/GenBank/DDBJ whole genome shotgun (WGS) entry which is preliminary data.</text>
</comment>
<evidence type="ECO:0000313" key="2">
    <source>
        <dbReference type="EMBL" id="KAJ7704869.1"/>
    </source>
</evidence>
<name>A0AAD7GTC2_MYCRO</name>
<protein>
    <submittedName>
        <fullName evidence="2">Uncharacterized protein</fullName>
    </submittedName>
</protein>
<organism evidence="2 3">
    <name type="scientific">Mycena rosella</name>
    <name type="common">Pink bonnet</name>
    <name type="synonym">Agaricus rosellus</name>
    <dbReference type="NCBI Taxonomy" id="1033263"/>
    <lineage>
        <taxon>Eukaryota</taxon>
        <taxon>Fungi</taxon>
        <taxon>Dikarya</taxon>
        <taxon>Basidiomycota</taxon>
        <taxon>Agaricomycotina</taxon>
        <taxon>Agaricomycetes</taxon>
        <taxon>Agaricomycetidae</taxon>
        <taxon>Agaricales</taxon>
        <taxon>Marasmiineae</taxon>
        <taxon>Mycenaceae</taxon>
        <taxon>Mycena</taxon>
    </lineage>
</organism>
<proteinExistence type="predicted"/>
<feature type="region of interest" description="Disordered" evidence="1">
    <location>
        <begin position="288"/>
        <end position="316"/>
    </location>
</feature>
<feature type="region of interest" description="Disordered" evidence="1">
    <location>
        <begin position="332"/>
        <end position="412"/>
    </location>
</feature>
<keyword evidence="3" id="KW-1185">Reference proteome</keyword>
<sequence>MSQVLRTSNSGVKILPEYQVEMLRVKSLSLSPLVCRRVPLLHNAPATSDVNTTTHKVTATIFDHFPSYHHDIMDFMLYEPFDFSSSRYASPSSLLPPCGANAPPSTRIGTTFPDYKVARPKRYSRRSARATSISISFVDNPSSSRPFLIPPISRRREEECLFCNGERFQIHRNVPMSSPFPANVPVKDNLRIGSPPPLPTPMELDVDESASIYPPMEQDRAPPATPAPVTWESLCAASRPAKYDDLAYAKTPAKHAKTNAERAKGAAKRAAVIDDIFSLLKLQVVKLRSKGKGKERDTGAEAPASASTSTSVGTGRRELTAARAIFTIVSKVSTRSSGSSKKKPIEKVDGKKPAGKSRPVKTATGHGKRTALANLSNVHHPPRAPSASVASPPVKTSAPVSSSAAPASRRHL</sequence>
<dbReference type="EMBL" id="JARKIE010000009">
    <property type="protein sequence ID" value="KAJ7704869.1"/>
    <property type="molecule type" value="Genomic_DNA"/>
</dbReference>
<evidence type="ECO:0000256" key="1">
    <source>
        <dbReference type="SAM" id="MobiDB-lite"/>
    </source>
</evidence>